<feature type="active site" evidence="6">
    <location>
        <position position="227"/>
    </location>
</feature>
<organism evidence="9 10">
    <name type="scientific">Gimesia maris</name>
    <dbReference type="NCBI Taxonomy" id="122"/>
    <lineage>
        <taxon>Bacteria</taxon>
        <taxon>Pseudomonadati</taxon>
        <taxon>Planctomycetota</taxon>
        <taxon>Planctomycetia</taxon>
        <taxon>Planctomycetales</taxon>
        <taxon>Planctomycetaceae</taxon>
        <taxon>Gimesia</taxon>
    </lineage>
</organism>
<dbReference type="PANTHER" id="PTHR42742">
    <property type="entry name" value="TRANSCRIPTIONAL REPRESSOR MPRA"/>
    <property type="match status" value="1"/>
</dbReference>
<evidence type="ECO:0000256" key="5">
    <source>
        <dbReference type="PIRSR" id="PIRSR036894-1"/>
    </source>
</evidence>
<feature type="domain" description="Mannose-6-phosphate isomerase cupin" evidence="8">
    <location>
        <begin position="275"/>
        <end position="341"/>
    </location>
</feature>
<dbReference type="Pfam" id="PF20511">
    <property type="entry name" value="PMI_typeI_cat"/>
    <property type="match status" value="1"/>
</dbReference>
<dbReference type="PANTHER" id="PTHR42742:SF3">
    <property type="entry name" value="FRUCTOKINASE"/>
    <property type="match status" value="1"/>
</dbReference>
<evidence type="ECO:0000313" key="9">
    <source>
        <dbReference type="EMBL" id="HCO25487.1"/>
    </source>
</evidence>
<dbReference type="Pfam" id="PF21621">
    <property type="entry name" value="MPI_cupin_dom"/>
    <property type="match status" value="1"/>
</dbReference>
<comment type="cofactor">
    <cofactor evidence="5">
        <name>Zn(2+)</name>
        <dbReference type="ChEBI" id="CHEBI:29105"/>
    </cofactor>
    <text evidence="5">Binds 1 zinc ion per subunit.</text>
</comment>
<evidence type="ECO:0000256" key="4">
    <source>
        <dbReference type="ARBA" id="ARBA00030762"/>
    </source>
</evidence>
<dbReference type="GO" id="GO:0004476">
    <property type="term" value="F:mannose-6-phosphate isomerase activity"/>
    <property type="evidence" value="ECO:0007669"/>
    <property type="project" value="InterPro"/>
</dbReference>
<name>A0A3D3RBT7_9PLAN</name>
<protein>
    <recommendedName>
        <fullName evidence="3">Phosphohexomutase</fullName>
    </recommendedName>
    <alternativeName>
        <fullName evidence="4">Phosphomannose isomerase</fullName>
    </alternativeName>
</protein>
<dbReference type="SUPFAM" id="SSF51182">
    <property type="entry name" value="RmlC-like cupins"/>
    <property type="match status" value="1"/>
</dbReference>
<dbReference type="RefSeq" id="WP_278444354.1">
    <property type="nucleotide sequence ID" value="NZ_CAXBMG010000050.1"/>
</dbReference>
<feature type="binding site" evidence="5">
    <location>
        <position position="207"/>
    </location>
    <ligand>
        <name>Zn(2+)</name>
        <dbReference type="ChEBI" id="CHEBI:29105"/>
    </ligand>
</feature>
<evidence type="ECO:0000313" key="10">
    <source>
        <dbReference type="Proteomes" id="UP000263642"/>
    </source>
</evidence>
<accession>A0A3D3RBT7</accession>
<dbReference type="Gene3D" id="2.60.120.10">
    <property type="entry name" value="Jelly Rolls"/>
    <property type="match status" value="2"/>
</dbReference>
<feature type="domain" description="Phosphomannose isomerase type I catalytic" evidence="7">
    <location>
        <begin position="42"/>
        <end position="134"/>
    </location>
</feature>
<dbReference type="InterPro" id="IPR014710">
    <property type="entry name" value="RmlC-like_jellyroll"/>
</dbReference>
<dbReference type="Proteomes" id="UP000263642">
    <property type="component" value="Unassembled WGS sequence"/>
</dbReference>
<dbReference type="PIRSF" id="PIRSF036894">
    <property type="entry name" value="PMI_Firm_short"/>
    <property type="match status" value="1"/>
</dbReference>
<gene>
    <name evidence="9" type="ORF">DIT97_21610</name>
</gene>
<comment type="caution">
    <text evidence="9">The sequence shown here is derived from an EMBL/GenBank/DDBJ whole genome shotgun (WGS) entry which is preliminary data.</text>
</comment>
<dbReference type="EMBL" id="DQAY01000132">
    <property type="protein sequence ID" value="HCO25487.1"/>
    <property type="molecule type" value="Genomic_DNA"/>
</dbReference>
<evidence type="ECO:0000259" key="7">
    <source>
        <dbReference type="Pfam" id="PF20511"/>
    </source>
</evidence>
<reference evidence="9 10" key="1">
    <citation type="journal article" date="2018" name="Nat. Biotechnol.">
        <title>A standardized bacterial taxonomy based on genome phylogeny substantially revises the tree of life.</title>
        <authorList>
            <person name="Parks D.H."/>
            <person name="Chuvochina M."/>
            <person name="Waite D.W."/>
            <person name="Rinke C."/>
            <person name="Skarshewski A."/>
            <person name="Chaumeil P.A."/>
            <person name="Hugenholtz P."/>
        </authorList>
    </citation>
    <scope>NUCLEOTIDE SEQUENCE [LARGE SCALE GENOMIC DNA]</scope>
    <source>
        <strain evidence="9">UBA9375</strain>
    </source>
</reference>
<dbReference type="InterPro" id="IPR051804">
    <property type="entry name" value="Carb_Metab_Reg_Kinase/Isom"/>
</dbReference>
<dbReference type="GO" id="GO:0008270">
    <property type="term" value="F:zinc ion binding"/>
    <property type="evidence" value="ECO:0007669"/>
    <property type="project" value="InterPro"/>
</dbReference>
<sequence length="354" mass="39165">MDASIFSSLSILLPGITFHLIMSLQEVQSTATLLPLEFTPILKRARWGGERLGTQLHKLIGVEQDYGESWELSDYPGAPTLIASGEFTGWTLSQLIEKNPKALFGEGKRYPLFPILIKFIDATDRLSLQVHPDAGHLPRFDATKSGKSEAWVILDALPESCIYAGLKQGIGPEQLRKHLKQGTVEECLHSYPVQKGDCVYIPAGTLHAIGEGILLAEVQQTSDVTYRLFDWHRLDQSGSPRPVHVEQAISCIDFDLGPVDLLEPEKQSRANHQIEALLTCEHFSIRRHLARESFQLTSLNQAQILIVLEGSGQLDCSAETYELFQGKTLLVPAAASDCQIHVETPVTILEVIPA</sequence>
<dbReference type="CDD" id="cd07010">
    <property type="entry name" value="cupin_PMI_type_I_N_bac"/>
    <property type="match status" value="1"/>
</dbReference>
<evidence type="ECO:0000256" key="6">
    <source>
        <dbReference type="PIRSR" id="PIRSR036894-2"/>
    </source>
</evidence>
<dbReference type="GO" id="GO:0005975">
    <property type="term" value="P:carbohydrate metabolic process"/>
    <property type="evidence" value="ECO:0007669"/>
    <property type="project" value="InterPro"/>
</dbReference>
<evidence type="ECO:0000256" key="3">
    <source>
        <dbReference type="ARBA" id="ARBA00029741"/>
    </source>
</evidence>
<feature type="binding site" evidence="5">
    <location>
        <position position="149"/>
    </location>
    <ligand>
        <name>Zn(2+)</name>
        <dbReference type="ChEBI" id="CHEBI:29105"/>
    </ligand>
</feature>
<keyword evidence="1 5" id="KW-0479">Metal-binding</keyword>
<dbReference type="InterPro" id="IPR011051">
    <property type="entry name" value="RmlC_Cupin_sf"/>
</dbReference>
<dbReference type="AlphaFoldDB" id="A0A3D3RBT7"/>
<dbReference type="InterPro" id="IPR049071">
    <property type="entry name" value="MPI_cupin_dom"/>
</dbReference>
<evidence type="ECO:0000256" key="2">
    <source>
        <dbReference type="ARBA" id="ARBA00022833"/>
    </source>
</evidence>
<keyword evidence="9" id="KW-0413">Isomerase</keyword>
<proteinExistence type="predicted"/>
<dbReference type="InterPro" id="IPR046457">
    <property type="entry name" value="PMI_typeI_cat"/>
</dbReference>
<evidence type="ECO:0000256" key="1">
    <source>
        <dbReference type="ARBA" id="ARBA00022723"/>
    </source>
</evidence>
<dbReference type="InterPro" id="IPR014628">
    <property type="entry name" value="Man6P_isomerase_Firm_short"/>
</dbReference>
<keyword evidence="2 5" id="KW-0862">Zinc</keyword>
<evidence type="ECO:0000259" key="8">
    <source>
        <dbReference type="Pfam" id="PF21621"/>
    </source>
</evidence>
<feature type="binding site" evidence="5">
    <location>
        <position position="131"/>
    </location>
    <ligand>
        <name>Zn(2+)</name>
        <dbReference type="ChEBI" id="CHEBI:29105"/>
    </ligand>
</feature>